<organism evidence="1">
    <name type="scientific">Bionectria ochroleuca</name>
    <name type="common">Gliocladium roseum</name>
    <dbReference type="NCBI Taxonomy" id="29856"/>
    <lineage>
        <taxon>Eukaryota</taxon>
        <taxon>Fungi</taxon>
        <taxon>Dikarya</taxon>
        <taxon>Ascomycota</taxon>
        <taxon>Pezizomycotina</taxon>
        <taxon>Sordariomycetes</taxon>
        <taxon>Hypocreomycetidae</taxon>
        <taxon>Hypocreales</taxon>
        <taxon>Bionectriaceae</taxon>
        <taxon>Clonostachys</taxon>
    </lineage>
</organism>
<reference evidence="1" key="1">
    <citation type="submission" date="2015-01" db="EMBL/GenBank/DDBJ databases">
        <authorList>
            <person name="Durling Mikael"/>
        </authorList>
    </citation>
    <scope>NUCLEOTIDE SEQUENCE</scope>
</reference>
<dbReference type="AlphaFoldDB" id="A0A0B7JZ47"/>
<protein>
    <submittedName>
        <fullName evidence="1">Uncharacterized protein</fullName>
    </submittedName>
</protein>
<sequence length="154" mass="17152">MLLNYFSADPSSPSRYPKALKARRKISRIQPVAEDAVPLNLGTVWRPDVQVRHQRLISTEETVPVPVRLAREELEASSLERGNEGRLIGVVRHDQVDINDILGREAGDAGRPGVMNLNVLVAQGRDDPGLEGLEVLRPCGVWWHDLKRGFGFAK</sequence>
<dbReference type="EMBL" id="CDPU01000017">
    <property type="protein sequence ID" value="CEO50254.1"/>
    <property type="molecule type" value="Genomic_DNA"/>
</dbReference>
<name>A0A0B7JZ47_BIOOC</name>
<gene>
    <name evidence="1" type="ORF">BN869_000006311_1</name>
</gene>
<evidence type="ECO:0000313" key="1">
    <source>
        <dbReference type="EMBL" id="CEO50254.1"/>
    </source>
</evidence>
<proteinExistence type="predicted"/>
<accession>A0A0B7JZ47</accession>